<dbReference type="Proteomes" id="UP000008141">
    <property type="component" value="Unassembled WGS sequence"/>
</dbReference>
<organism evidence="3">
    <name type="scientific">Chlorella variabilis</name>
    <name type="common">Green alga</name>
    <dbReference type="NCBI Taxonomy" id="554065"/>
    <lineage>
        <taxon>Eukaryota</taxon>
        <taxon>Viridiplantae</taxon>
        <taxon>Chlorophyta</taxon>
        <taxon>core chlorophytes</taxon>
        <taxon>Trebouxiophyceae</taxon>
        <taxon>Chlorellales</taxon>
        <taxon>Chlorellaceae</taxon>
        <taxon>Chlorella clade</taxon>
        <taxon>Chlorella</taxon>
    </lineage>
</organism>
<dbReference type="AlphaFoldDB" id="E1Z7N9"/>
<evidence type="ECO:0000259" key="1">
    <source>
        <dbReference type="Pfam" id="PF03407"/>
    </source>
</evidence>
<evidence type="ECO:0000313" key="2">
    <source>
        <dbReference type="EMBL" id="EFN58204.1"/>
    </source>
</evidence>
<keyword evidence="3" id="KW-1185">Reference proteome</keyword>
<name>E1Z7N9_CHLVA</name>
<dbReference type="InParanoid" id="E1Z7N9"/>
<dbReference type="GeneID" id="17357619"/>
<dbReference type="KEGG" id="cvr:CHLNCDRAFT_142064"/>
<dbReference type="Pfam" id="PF03407">
    <property type="entry name" value="Nucleotid_trans"/>
    <property type="match status" value="1"/>
</dbReference>
<reference evidence="2 3" key="1">
    <citation type="journal article" date="2010" name="Plant Cell">
        <title>The Chlorella variabilis NC64A genome reveals adaptation to photosymbiosis, coevolution with viruses, and cryptic sex.</title>
        <authorList>
            <person name="Blanc G."/>
            <person name="Duncan G."/>
            <person name="Agarkova I."/>
            <person name="Borodovsky M."/>
            <person name="Gurnon J."/>
            <person name="Kuo A."/>
            <person name="Lindquist E."/>
            <person name="Lucas S."/>
            <person name="Pangilinan J."/>
            <person name="Polle J."/>
            <person name="Salamov A."/>
            <person name="Terry A."/>
            <person name="Yamada T."/>
            <person name="Dunigan D.D."/>
            <person name="Grigoriev I.V."/>
            <person name="Claverie J.M."/>
            <person name="Van Etten J.L."/>
        </authorList>
    </citation>
    <scope>NUCLEOTIDE SEQUENCE [LARGE SCALE GENOMIC DNA]</scope>
    <source>
        <strain evidence="2 3">NC64A</strain>
    </source>
</reference>
<proteinExistence type="predicted"/>
<dbReference type="RefSeq" id="XP_005850306.1">
    <property type="nucleotide sequence ID" value="XM_005850244.1"/>
</dbReference>
<dbReference type="EMBL" id="GL433838">
    <property type="protein sequence ID" value="EFN58204.1"/>
    <property type="molecule type" value="Genomic_DNA"/>
</dbReference>
<dbReference type="InterPro" id="IPR005069">
    <property type="entry name" value="Nucl-diP-sugar_transferase"/>
</dbReference>
<dbReference type="OrthoDB" id="69177at2759"/>
<sequence length="453" mass="49901">MALAAASGHAYSMPMGTPSRSMFYAMQANLQLLETDRGMLEEFEATPWLLPTRTPLLPYAGVHGFDELLALRSAPVAGHDKAIALLLFSKAYAVMAQNSSEEAAAAAATAAAAAAEVYSLVKHGGVRNYMAITWFEQDFEACLDLNLPCVYAADMLVEPLFASTKPLQHDFIVMSWIKPAVVLRALRQGYVVLSADTDVSYAVKPVWDSYLEYMYRNEVDGAWQAEMPLNSGHFAVLPTPAALRFMEAWNASAAENTKAMVADQKALPQFEGSHFVTCRTPCMCYKQKFQLLEEERREQVAVFAAYFPGFFMYTQSGCTVGSTEWVPDVDPCDWSVLFMHPICAGGAALKQAIIQRSGFWFIDSEGCTPRTGSASQVPVCHPLHWRQPEAELKLYSCPSFDLGLVHGKMPVAVAALRAGLAGEDAMRLLFASRDKECWPEQPGVQHLRPGARR</sequence>
<accession>E1Z7N9</accession>
<feature type="domain" description="Nucleotide-diphospho-sugar transferase" evidence="1">
    <location>
        <begin position="126"/>
        <end position="273"/>
    </location>
</feature>
<gene>
    <name evidence="2" type="ORF">CHLNCDRAFT_142064</name>
</gene>
<protein>
    <submittedName>
        <fullName evidence="2">Expressed protein</fullName>
    </submittedName>
</protein>
<evidence type="ECO:0000313" key="3">
    <source>
        <dbReference type="Proteomes" id="UP000008141"/>
    </source>
</evidence>